<dbReference type="GO" id="GO:0000156">
    <property type="term" value="F:phosphorelay response regulator activity"/>
    <property type="evidence" value="ECO:0007669"/>
    <property type="project" value="TreeGrafter"/>
</dbReference>
<dbReference type="PANTHER" id="PTHR48111:SF4">
    <property type="entry name" value="DNA-BINDING DUAL TRANSCRIPTIONAL REGULATOR OMPR"/>
    <property type="match status" value="1"/>
</dbReference>
<dbReference type="EMBL" id="UXAW01000118">
    <property type="protein sequence ID" value="VDC33436.1"/>
    <property type="molecule type" value="Genomic_DNA"/>
</dbReference>
<dbReference type="GO" id="GO:0000976">
    <property type="term" value="F:transcription cis-regulatory region binding"/>
    <property type="evidence" value="ECO:0007669"/>
    <property type="project" value="TreeGrafter"/>
</dbReference>
<dbReference type="CDD" id="cd17574">
    <property type="entry name" value="REC_OmpR"/>
    <property type="match status" value="1"/>
</dbReference>
<evidence type="ECO:0000313" key="10">
    <source>
        <dbReference type="EMBL" id="VDC33436.1"/>
    </source>
</evidence>
<evidence type="ECO:0000256" key="4">
    <source>
        <dbReference type="ARBA" id="ARBA00023125"/>
    </source>
</evidence>
<feature type="domain" description="OmpR/PhoB-type" evidence="9">
    <location>
        <begin position="114"/>
        <end position="214"/>
    </location>
</feature>
<evidence type="ECO:0000256" key="6">
    <source>
        <dbReference type="PROSITE-ProRule" id="PRU00169"/>
    </source>
</evidence>
<organism evidence="10 11">
    <name type="scientific">Pseudogemmobacter humi</name>
    <dbReference type="NCBI Taxonomy" id="2483812"/>
    <lineage>
        <taxon>Bacteria</taxon>
        <taxon>Pseudomonadati</taxon>
        <taxon>Pseudomonadota</taxon>
        <taxon>Alphaproteobacteria</taxon>
        <taxon>Rhodobacterales</taxon>
        <taxon>Paracoccaceae</taxon>
        <taxon>Pseudogemmobacter</taxon>
    </lineage>
</organism>
<dbReference type="Proteomes" id="UP000277498">
    <property type="component" value="Unassembled WGS sequence"/>
</dbReference>
<keyword evidence="5" id="KW-0804">Transcription</keyword>
<dbReference type="Pfam" id="PF00072">
    <property type="entry name" value="Response_reg"/>
    <property type="match status" value="1"/>
</dbReference>
<feature type="modified residue" description="4-aspartylphosphate" evidence="6">
    <location>
        <position position="34"/>
    </location>
</feature>
<keyword evidence="4 7" id="KW-0238">DNA-binding</keyword>
<dbReference type="PANTHER" id="PTHR48111">
    <property type="entry name" value="REGULATOR OF RPOS"/>
    <property type="match status" value="1"/>
</dbReference>
<keyword evidence="1 6" id="KW-0597">Phosphoprotein</keyword>
<evidence type="ECO:0000259" key="8">
    <source>
        <dbReference type="PROSITE" id="PS50110"/>
    </source>
</evidence>
<evidence type="ECO:0000256" key="1">
    <source>
        <dbReference type="ARBA" id="ARBA00022553"/>
    </source>
</evidence>
<sequence length="220" mass="24705">MYLQRNGMTVSVAESALAARKIIVNRKFDVILLDIMMPGEDGLSFCRYISENREIPIIFLTALHSDANKIRGLDIGADDYITKPFNPRELLARINAVMRRRVAASEPPEEIAVRVRRRFLAFTHDPQIRVVHVDGGEDIILTTGENRLLEAMLEQPGRVFRRDDISGIIRGPKVLASARAADNCVFRLRRKLGDNARAPKLIITEWGGGYRLNADVAEVA</sequence>
<dbReference type="InterPro" id="IPR036388">
    <property type="entry name" value="WH-like_DNA-bd_sf"/>
</dbReference>
<dbReference type="InterPro" id="IPR011006">
    <property type="entry name" value="CheY-like_superfamily"/>
</dbReference>
<dbReference type="SUPFAM" id="SSF52172">
    <property type="entry name" value="CheY-like"/>
    <property type="match status" value="1"/>
</dbReference>
<dbReference type="SMART" id="SM00448">
    <property type="entry name" value="REC"/>
    <property type="match status" value="1"/>
</dbReference>
<dbReference type="InterPro" id="IPR016032">
    <property type="entry name" value="Sig_transdc_resp-reg_C-effctor"/>
</dbReference>
<feature type="DNA-binding region" description="OmpR/PhoB-type" evidence="7">
    <location>
        <begin position="114"/>
        <end position="214"/>
    </location>
</feature>
<dbReference type="PROSITE" id="PS51755">
    <property type="entry name" value="OMPR_PHOB"/>
    <property type="match status" value="1"/>
</dbReference>
<evidence type="ECO:0000256" key="7">
    <source>
        <dbReference type="PROSITE-ProRule" id="PRU01091"/>
    </source>
</evidence>
<dbReference type="Pfam" id="PF00486">
    <property type="entry name" value="Trans_reg_C"/>
    <property type="match status" value="1"/>
</dbReference>
<keyword evidence="11" id="KW-1185">Reference proteome</keyword>
<evidence type="ECO:0000256" key="3">
    <source>
        <dbReference type="ARBA" id="ARBA00023015"/>
    </source>
</evidence>
<name>A0A3P5XFA5_9RHOB</name>
<keyword evidence="3" id="KW-0805">Transcription regulation</keyword>
<dbReference type="SMART" id="SM00862">
    <property type="entry name" value="Trans_reg_C"/>
    <property type="match status" value="1"/>
</dbReference>
<evidence type="ECO:0000259" key="9">
    <source>
        <dbReference type="PROSITE" id="PS51755"/>
    </source>
</evidence>
<keyword evidence="2" id="KW-0902">Two-component regulatory system</keyword>
<proteinExistence type="predicted"/>
<protein>
    <submittedName>
        <fullName evidence="10">Transcriptional regulatory protein OmpR</fullName>
    </submittedName>
</protein>
<dbReference type="InterPro" id="IPR039420">
    <property type="entry name" value="WalR-like"/>
</dbReference>
<evidence type="ECO:0000256" key="5">
    <source>
        <dbReference type="ARBA" id="ARBA00023163"/>
    </source>
</evidence>
<dbReference type="GO" id="GO:0032993">
    <property type="term" value="C:protein-DNA complex"/>
    <property type="evidence" value="ECO:0007669"/>
    <property type="project" value="TreeGrafter"/>
</dbReference>
<feature type="domain" description="Response regulatory" evidence="8">
    <location>
        <begin position="1"/>
        <end position="98"/>
    </location>
</feature>
<dbReference type="CDD" id="cd00383">
    <property type="entry name" value="trans_reg_C"/>
    <property type="match status" value="1"/>
</dbReference>
<gene>
    <name evidence="10" type="primary">ompR_2</name>
    <name evidence="10" type="ORF">XINFAN_03830</name>
</gene>
<dbReference type="PROSITE" id="PS50110">
    <property type="entry name" value="RESPONSE_REGULATORY"/>
    <property type="match status" value="1"/>
</dbReference>
<dbReference type="InterPro" id="IPR001867">
    <property type="entry name" value="OmpR/PhoB-type_DNA-bd"/>
</dbReference>
<evidence type="ECO:0000256" key="2">
    <source>
        <dbReference type="ARBA" id="ARBA00023012"/>
    </source>
</evidence>
<dbReference type="InterPro" id="IPR001789">
    <property type="entry name" value="Sig_transdc_resp-reg_receiver"/>
</dbReference>
<dbReference type="GO" id="GO:0005829">
    <property type="term" value="C:cytosol"/>
    <property type="evidence" value="ECO:0007669"/>
    <property type="project" value="TreeGrafter"/>
</dbReference>
<dbReference type="Gene3D" id="6.10.250.690">
    <property type="match status" value="1"/>
</dbReference>
<dbReference type="SUPFAM" id="SSF46894">
    <property type="entry name" value="C-terminal effector domain of the bipartite response regulators"/>
    <property type="match status" value="1"/>
</dbReference>
<dbReference type="GO" id="GO:0006355">
    <property type="term" value="P:regulation of DNA-templated transcription"/>
    <property type="evidence" value="ECO:0007669"/>
    <property type="project" value="InterPro"/>
</dbReference>
<accession>A0A3P5XFA5</accession>
<reference evidence="10 11" key="1">
    <citation type="submission" date="2018-11" db="EMBL/GenBank/DDBJ databases">
        <authorList>
            <person name="Criscuolo A."/>
        </authorList>
    </citation>
    <scope>NUCLEOTIDE SEQUENCE [LARGE SCALE GENOMIC DNA]</scope>
    <source>
        <strain evidence="10">ACIP111625</strain>
    </source>
</reference>
<evidence type="ECO:0000313" key="11">
    <source>
        <dbReference type="Proteomes" id="UP000277498"/>
    </source>
</evidence>
<dbReference type="Gene3D" id="1.10.10.10">
    <property type="entry name" value="Winged helix-like DNA-binding domain superfamily/Winged helix DNA-binding domain"/>
    <property type="match status" value="1"/>
</dbReference>
<dbReference type="Gene3D" id="3.40.50.2300">
    <property type="match status" value="1"/>
</dbReference>
<dbReference type="AlphaFoldDB" id="A0A3P5XFA5"/>